<dbReference type="AlphaFoldDB" id="G4TT68"/>
<dbReference type="CDD" id="cd11855">
    <property type="entry name" value="SH3_Sho1p"/>
    <property type="match status" value="1"/>
</dbReference>
<gene>
    <name evidence="13" type="ORF">PIIN_08463</name>
</gene>
<reference evidence="13 14" key="1">
    <citation type="journal article" date="2011" name="PLoS Pathog.">
        <title>Endophytic Life Strategies Decoded by Genome and Transcriptome Analyses of the Mutualistic Root Symbiont Piriformospora indica.</title>
        <authorList>
            <person name="Zuccaro A."/>
            <person name="Lahrmann U."/>
            <person name="Guldener U."/>
            <person name="Langen G."/>
            <person name="Pfiffi S."/>
            <person name="Biedenkopf D."/>
            <person name="Wong P."/>
            <person name="Samans B."/>
            <person name="Grimm C."/>
            <person name="Basiewicz M."/>
            <person name="Murat C."/>
            <person name="Martin F."/>
            <person name="Kogel K.H."/>
        </authorList>
    </citation>
    <scope>NUCLEOTIDE SEQUENCE [LARGE SCALE GENOMIC DNA]</scope>
    <source>
        <strain evidence="13 14">DSM 11827</strain>
    </source>
</reference>
<feature type="domain" description="SH3" evidence="12">
    <location>
        <begin position="361"/>
        <end position="420"/>
    </location>
</feature>
<dbReference type="InterPro" id="IPR036028">
    <property type="entry name" value="SH3-like_dom_sf"/>
</dbReference>
<accession>G4TT68</accession>
<sequence length="420" mass="43430">MATAINEQNGHEMAQTVPSSPSPSGVPLGAVPGQGLMSATLDPTPATAAGHPAPGTHDQRRSEHSQQPPVPIMSPRRGQGLNGLDFTPIVTHYLFLVTSILAFIGWLTAFIGQAAFEAKFKEPKGLPPSAGTLWFAIFLHLAVILGVLYTLATDNIALNRLQISVFSAISIVYAVQGANDGLYSPLAAAQAMGAGYLLLAFVFILWTLYFSAEEGSITLDLFNSMGTGGLTGPGRRRTIIGGQGVSRSVTNMNNGQSAVPYETYGSPNAPSQKLGGYGGGGIGSGIGGGPGGALGPAQSVKDDTRSPRSMNTQPIDAQSMASMGARSNAGGVIGGGPPTGMTEASAPLMTGSSGEPTSEQPYSYHAKALYNYNASPDDPNELSFSKGEILDIVDNSGKWWQAKKADGTTGIAPSNYLQIV</sequence>
<dbReference type="InterPro" id="IPR035522">
    <property type="entry name" value="Sho1_SH3"/>
</dbReference>
<dbReference type="PROSITE" id="PS50002">
    <property type="entry name" value="SH3"/>
    <property type="match status" value="1"/>
</dbReference>
<evidence type="ECO:0000313" key="13">
    <source>
        <dbReference type="EMBL" id="CCA74511.1"/>
    </source>
</evidence>
<dbReference type="HOGENOM" id="CLU_043316_0_0_1"/>
<comment type="similarity">
    <text evidence="2">Belongs to the SHO1 family.</text>
</comment>
<dbReference type="SMART" id="SM00326">
    <property type="entry name" value="SH3"/>
    <property type="match status" value="1"/>
</dbReference>
<dbReference type="InterPro" id="IPR001452">
    <property type="entry name" value="SH3_domain"/>
</dbReference>
<evidence type="ECO:0000256" key="9">
    <source>
        <dbReference type="PROSITE-ProRule" id="PRU00192"/>
    </source>
</evidence>
<evidence type="ECO:0000256" key="11">
    <source>
        <dbReference type="SAM" id="Phobius"/>
    </source>
</evidence>
<feature type="region of interest" description="Disordered" evidence="10">
    <location>
        <begin position="287"/>
        <end position="360"/>
    </location>
</feature>
<evidence type="ECO:0000256" key="7">
    <source>
        <dbReference type="ARBA" id="ARBA00023016"/>
    </source>
</evidence>
<protein>
    <submittedName>
        <fullName evidence="13">Related to SSU81 protein, involved in the HOG1 high-osmolarity signal transduction pathway</fullName>
    </submittedName>
</protein>
<dbReference type="OrthoDB" id="5983572at2759"/>
<comment type="subcellular location">
    <subcellularLocation>
        <location evidence="1">Cell membrane</location>
        <topology evidence="1">Multi-pass membrane protein</topology>
    </subcellularLocation>
</comment>
<feature type="transmembrane region" description="Helical" evidence="11">
    <location>
        <begin position="93"/>
        <end position="112"/>
    </location>
</feature>
<dbReference type="Proteomes" id="UP000007148">
    <property type="component" value="Unassembled WGS sequence"/>
</dbReference>
<feature type="compositionally biased region" description="Low complexity" evidence="10">
    <location>
        <begin position="17"/>
        <end position="33"/>
    </location>
</feature>
<feature type="compositionally biased region" description="Low complexity" evidence="10">
    <location>
        <begin position="43"/>
        <end position="56"/>
    </location>
</feature>
<keyword evidence="6 11" id="KW-1133">Transmembrane helix</keyword>
<keyword evidence="7" id="KW-0346">Stress response</keyword>
<evidence type="ECO:0000256" key="2">
    <source>
        <dbReference type="ARBA" id="ARBA00009739"/>
    </source>
</evidence>
<feature type="region of interest" description="Disordered" evidence="10">
    <location>
        <begin position="1"/>
        <end position="77"/>
    </location>
</feature>
<dbReference type="InParanoid" id="G4TT68"/>
<evidence type="ECO:0000256" key="1">
    <source>
        <dbReference type="ARBA" id="ARBA00004651"/>
    </source>
</evidence>
<evidence type="ECO:0000256" key="5">
    <source>
        <dbReference type="ARBA" id="ARBA00022692"/>
    </source>
</evidence>
<comment type="caution">
    <text evidence="13">The sequence shown here is derived from an EMBL/GenBank/DDBJ whole genome shotgun (WGS) entry which is preliminary data.</text>
</comment>
<keyword evidence="4" id="KW-1003">Cell membrane</keyword>
<feature type="compositionally biased region" description="Polar residues" evidence="10">
    <location>
        <begin position="350"/>
        <end position="360"/>
    </location>
</feature>
<evidence type="ECO:0000256" key="8">
    <source>
        <dbReference type="ARBA" id="ARBA00023136"/>
    </source>
</evidence>
<organism evidence="13 14">
    <name type="scientific">Serendipita indica (strain DSM 11827)</name>
    <name type="common">Root endophyte fungus</name>
    <name type="synonym">Piriformospora indica</name>
    <dbReference type="NCBI Taxonomy" id="1109443"/>
    <lineage>
        <taxon>Eukaryota</taxon>
        <taxon>Fungi</taxon>
        <taxon>Dikarya</taxon>
        <taxon>Basidiomycota</taxon>
        <taxon>Agaricomycotina</taxon>
        <taxon>Agaricomycetes</taxon>
        <taxon>Sebacinales</taxon>
        <taxon>Serendipitaceae</taxon>
        <taxon>Serendipita</taxon>
    </lineage>
</organism>
<dbReference type="Pfam" id="PF00018">
    <property type="entry name" value="SH3_1"/>
    <property type="match status" value="1"/>
</dbReference>
<evidence type="ECO:0000256" key="4">
    <source>
        <dbReference type="ARBA" id="ARBA00022475"/>
    </source>
</evidence>
<feature type="transmembrane region" description="Helical" evidence="11">
    <location>
        <begin position="187"/>
        <end position="209"/>
    </location>
</feature>
<evidence type="ECO:0000259" key="12">
    <source>
        <dbReference type="PROSITE" id="PS50002"/>
    </source>
</evidence>
<keyword evidence="8 11" id="KW-0472">Membrane</keyword>
<dbReference type="Gene3D" id="2.30.30.40">
    <property type="entry name" value="SH3 Domains"/>
    <property type="match status" value="1"/>
</dbReference>
<dbReference type="eggNOG" id="ENOG502QW7A">
    <property type="taxonomic scope" value="Eukaryota"/>
</dbReference>
<evidence type="ECO:0000256" key="10">
    <source>
        <dbReference type="SAM" id="MobiDB-lite"/>
    </source>
</evidence>
<dbReference type="STRING" id="1109443.G4TT68"/>
<keyword evidence="14" id="KW-1185">Reference proteome</keyword>
<proteinExistence type="inferred from homology"/>
<feature type="compositionally biased region" description="Polar residues" evidence="10">
    <location>
        <begin position="307"/>
        <end position="321"/>
    </location>
</feature>
<feature type="transmembrane region" description="Helical" evidence="11">
    <location>
        <begin position="158"/>
        <end position="175"/>
    </location>
</feature>
<evidence type="ECO:0000256" key="3">
    <source>
        <dbReference type="ARBA" id="ARBA00022443"/>
    </source>
</evidence>
<keyword evidence="3 9" id="KW-0728">SH3 domain</keyword>
<evidence type="ECO:0000256" key="6">
    <source>
        <dbReference type="ARBA" id="ARBA00022989"/>
    </source>
</evidence>
<dbReference type="GO" id="GO:0005886">
    <property type="term" value="C:plasma membrane"/>
    <property type="evidence" value="ECO:0007669"/>
    <property type="project" value="UniProtKB-SubCell"/>
</dbReference>
<feature type="transmembrane region" description="Helical" evidence="11">
    <location>
        <begin position="132"/>
        <end position="151"/>
    </location>
</feature>
<keyword evidence="5 11" id="KW-0812">Transmembrane</keyword>
<dbReference type="GO" id="GO:0007232">
    <property type="term" value="P:osmosensory signaling pathway via Sho1 osmosensor"/>
    <property type="evidence" value="ECO:0007669"/>
    <property type="project" value="UniProtKB-ARBA"/>
</dbReference>
<evidence type="ECO:0000313" key="14">
    <source>
        <dbReference type="Proteomes" id="UP000007148"/>
    </source>
</evidence>
<dbReference type="PRINTS" id="PR00452">
    <property type="entry name" value="SH3DOMAIN"/>
</dbReference>
<dbReference type="FunFam" id="2.30.30.40:FF:000213">
    <property type="entry name" value="High osmolarity signaling protein SHO1"/>
    <property type="match status" value="1"/>
</dbReference>
<name>G4TT68_SERID</name>
<dbReference type="OMA" id="KNGKWWQ"/>
<dbReference type="EMBL" id="CAFZ01000321">
    <property type="protein sequence ID" value="CCA74511.1"/>
    <property type="molecule type" value="Genomic_DNA"/>
</dbReference>
<dbReference type="SUPFAM" id="SSF50044">
    <property type="entry name" value="SH3-domain"/>
    <property type="match status" value="1"/>
</dbReference>